<dbReference type="FunFam" id="3.30.300.30:FF:000010">
    <property type="entry name" value="Enterobactin synthetase component F"/>
    <property type="match status" value="1"/>
</dbReference>
<dbReference type="GO" id="GO:0016874">
    <property type="term" value="F:ligase activity"/>
    <property type="evidence" value="ECO:0007669"/>
    <property type="project" value="UniProtKB-KW"/>
</dbReference>
<dbReference type="InterPro" id="IPR036291">
    <property type="entry name" value="NAD(P)-bd_dom_sf"/>
</dbReference>
<dbReference type="InterPro" id="IPR013120">
    <property type="entry name" value="FAR_NAD-bd"/>
</dbReference>
<dbReference type="FunFam" id="3.40.50.12780:FF:000012">
    <property type="entry name" value="Non-ribosomal peptide synthetase"/>
    <property type="match status" value="1"/>
</dbReference>
<dbReference type="Pfam" id="PF13193">
    <property type="entry name" value="AMP-binding_C"/>
    <property type="match status" value="1"/>
</dbReference>
<dbReference type="InterPro" id="IPR010071">
    <property type="entry name" value="AA_adenyl_dom"/>
</dbReference>
<dbReference type="Pfam" id="PF00668">
    <property type="entry name" value="Condensation"/>
    <property type="match status" value="1"/>
</dbReference>
<dbReference type="Pfam" id="PF07993">
    <property type="entry name" value="NAD_binding_4"/>
    <property type="match status" value="1"/>
</dbReference>
<dbReference type="Gene3D" id="3.40.50.980">
    <property type="match status" value="2"/>
</dbReference>
<dbReference type="Pfam" id="PF00501">
    <property type="entry name" value="AMP-binding"/>
    <property type="match status" value="1"/>
</dbReference>
<dbReference type="Pfam" id="PF00550">
    <property type="entry name" value="PP-binding"/>
    <property type="match status" value="1"/>
</dbReference>
<dbReference type="Gene3D" id="3.30.300.30">
    <property type="match status" value="1"/>
</dbReference>
<comment type="cofactor">
    <cofactor evidence="1">
        <name>pantetheine 4'-phosphate</name>
        <dbReference type="ChEBI" id="CHEBI:47942"/>
    </cofactor>
</comment>
<dbReference type="SUPFAM" id="SSF47336">
    <property type="entry name" value="ACP-like"/>
    <property type="match status" value="1"/>
</dbReference>
<dbReference type="CDD" id="cd05235">
    <property type="entry name" value="SDR_e1"/>
    <property type="match status" value="1"/>
</dbReference>
<comment type="similarity">
    <text evidence="2">Belongs to the ATP-dependent AMP-binding enzyme family.</text>
</comment>
<evidence type="ECO:0000259" key="6">
    <source>
        <dbReference type="PROSITE" id="PS50075"/>
    </source>
</evidence>
<dbReference type="GO" id="GO:0044550">
    <property type="term" value="P:secondary metabolite biosynthetic process"/>
    <property type="evidence" value="ECO:0007669"/>
    <property type="project" value="UniProtKB-ARBA"/>
</dbReference>
<sequence length="1500" mass="167725">MNDPFRGKDNLSMEKKRALLKKALRDKAAKAKTAYPLSHVQKALWFLYKSAPESAAYNMAAVTRIVSRLDVSALRNAFQTLFVRHSALRSTFSFQDGQPVRIVHGDQEVYFEEIDASLDTDEMLHERVWASYRQPFDLEKGPLFRISLFTHAPEDCVLLMVAHHIICDGWSTWLLASESLSLYPLAKVDHAKALPPLKWQYQDFVRWQTELLASPEGERSWEYWREHLADRLPELDLPTDRPRPSVQSYNGATTTFNLSGKLMRELTDRAQASGATLYMIVLAAFQVLLHRYTGQDDIIVGVPTTGRSRGEFEAIVGHFVNTLPLRAKLGEDPPFDSFLSQVRETVVNGLTHQDYPFPLLVERLQPTRDASHSPIFQSLFVMQKSLNDDELSAFLMDAGDEHSRIERGGLSLAPFRMPQQEGQFDLILEMVETKQLLSSAFMYNPDIFDAETIDRMVGHFETLLSGIVAEPSTRVSRLPLLTELERKRILLEWNDTKTPYPQDKCAHELFEEQAREKPDAIAIVFEGEEMRYGELNVRANRLAHRLRALGVGPEVMVGLFMERSAKMIVAVLAILKAGGAYVPLDLEYPKERIAFMAKDADLKVLLCHGATRDRLPECGTRILDLGGEAWEVIEENGNDPAKLAGPDNLAYVIYTSGSTGIPKGVCVEHRAIVRLVRNSNYMDFDETQVFLQSAPIAFDASTFEVWGALINGAKLVVPSPGHLSLEKLGRYLRENNVTTLFLTTALFNLMVQERPGDLANLGYLLCGGEVGSPENMKKAARLLAPGKLLHVYGPTENTTYSTFHLVSPDVDTDRTVPIGGPISNTRIYVLDDRMQPVPAGVTGELYTGGVGVARGYLNRPELTAEKFIPDPFGKEPGARLYRTGDACRWLPDGGIDFLGRIDTQVKIRGFRIECGEVESALLLHPDIREAVVDPRGEGADKRLVAWLVAQTEDQPTLRNALRAHLRESLPDWMLPSVFVFVDSFPLNRNGKIDRRALPDPDTGDISSTTAYIAPRTPLEEGLRGIFTEVLGVERIGIFDDFFDLGGHSLLAVRIMSRITETFAIELPIHALFDSPTIAGIANAIDQARAGTVARETDVDLGAEVVLDAAIAPSSSKPVTTRTIAEPRAILLTGATGFVGSYLLHELLTRTEADVYCLVRAKDFEKGKQRLKDKLESCLIRDQGFESRIIPVIGELSQPLLGLPESRFNELAETIDLIYHNGAWVNHLYPYTVLKAINVLGTQEILRFATRAKIKPVHFISTHALARFQVENGIPAKGQFVNGYIETKWVAEQLLKEARRRGLPVCIYRLDRVTGHSETGVSNEADFLNLLIKGCIQLGKAPLVGNVKEHLTPVDYISRAVVHLSQQSGSLGKTFNLLPPYPSTRWQELFFKRLPTFGYPIKRTLYGTWREELTRQTTNALYPILPIFPESSGIKQMMALLLPFLSARPGKKPVLDEAEDPKDTIRELENAGITCPNIDDQVLKAYFSYFWKSGFLESPRG</sequence>
<name>A0A450Y5J3_9GAMM</name>
<dbReference type="SMART" id="SM00823">
    <property type="entry name" value="PKS_PP"/>
    <property type="match status" value="1"/>
</dbReference>
<feature type="domain" description="Carrier" evidence="6">
    <location>
        <begin position="1013"/>
        <end position="1088"/>
    </location>
</feature>
<dbReference type="PROSITE" id="PS00455">
    <property type="entry name" value="AMP_BINDING"/>
    <property type="match status" value="1"/>
</dbReference>
<evidence type="ECO:0000256" key="5">
    <source>
        <dbReference type="ARBA" id="ARBA00022598"/>
    </source>
</evidence>
<keyword evidence="5" id="KW-0436">Ligase</keyword>
<dbReference type="GO" id="GO:0043041">
    <property type="term" value="P:amino acid activation for nonribosomal peptide biosynthetic process"/>
    <property type="evidence" value="ECO:0007669"/>
    <property type="project" value="TreeGrafter"/>
</dbReference>
<dbReference type="Gene3D" id="3.40.50.720">
    <property type="entry name" value="NAD(P)-binding Rossmann-like Domain"/>
    <property type="match status" value="1"/>
</dbReference>
<dbReference type="Gene3D" id="2.30.38.10">
    <property type="entry name" value="Luciferase, Domain 3"/>
    <property type="match status" value="1"/>
</dbReference>
<evidence type="ECO:0000256" key="3">
    <source>
        <dbReference type="ARBA" id="ARBA00022450"/>
    </source>
</evidence>
<reference evidence="7" key="1">
    <citation type="submission" date="2019-02" db="EMBL/GenBank/DDBJ databases">
        <authorList>
            <person name="Gruber-Vodicka R. H."/>
            <person name="Seah K. B. B."/>
        </authorList>
    </citation>
    <scope>NUCLEOTIDE SEQUENCE</scope>
    <source>
        <strain evidence="9">BECK_S127</strain>
        <strain evidence="8">BECK_S1320</strain>
        <strain evidence="7">BECK_S1321</strain>
    </source>
</reference>
<dbReference type="Gene3D" id="1.10.1200.10">
    <property type="entry name" value="ACP-like"/>
    <property type="match status" value="1"/>
</dbReference>
<dbReference type="InterPro" id="IPR001242">
    <property type="entry name" value="Condensation_dom"/>
</dbReference>
<dbReference type="InterPro" id="IPR023213">
    <property type="entry name" value="CAT-like_dom_sf"/>
</dbReference>
<dbReference type="PIRSF" id="PIRSF001617">
    <property type="entry name" value="Alpha-AR"/>
    <property type="match status" value="1"/>
</dbReference>
<evidence type="ECO:0000256" key="4">
    <source>
        <dbReference type="ARBA" id="ARBA00022553"/>
    </source>
</evidence>
<dbReference type="PANTHER" id="PTHR45527">
    <property type="entry name" value="NONRIBOSOMAL PEPTIDE SYNTHETASE"/>
    <property type="match status" value="1"/>
</dbReference>
<dbReference type="EMBL" id="CAADFR010000005">
    <property type="protein sequence ID" value="VFK36788.1"/>
    <property type="molecule type" value="Genomic_DNA"/>
</dbReference>
<keyword evidence="4" id="KW-0597">Phosphoprotein</keyword>
<dbReference type="Gene3D" id="3.30.559.30">
    <property type="entry name" value="Nonribosomal peptide synthetase, condensation domain"/>
    <property type="match status" value="1"/>
</dbReference>
<dbReference type="NCBIfam" id="TIGR01746">
    <property type="entry name" value="Thioester-redct"/>
    <property type="match status" value="1"/>
</dbReference>
<evidence type="ECO:0000256" key="1">
    <source>
        <dbReference type="ARBA" id="ARBA00001957"/>
    </source>
</evidence>
<dbReference type="FunFam" id="1.10.1200.10:FF:000005">
    <property type="entry name" value="Nonribosomal peptide synthetase 1"/>
    <property type="match status" value="1"/>
</dbReference>
<dbReference type="EMBL" id="CAADFU010000006">
    <property type="protein sequence ID" value="VFK40414.1"/>
    <property type="molecule type" value="Genomic_DNA"/>
</dbReference>
<dbReference type="GO" id="GO:0005829">
    <property type="term" value="C:cytosol"/>
    <property type="evidence" value="ECO:0007669"/>
    <property type="project" value="TreeGrafter"/>
</dbReference>
<dbReference type="SUPFAM" id="SSF56801">
    <property type="entry name" value="Acetyl-CoA synthetase-like"/>
    <property type="match status" value="1"/>
</dbReference>
<gene>
    <name evidence="9" type="ORF">BECKSD772D_GA0070982_101222</name>
    <name evidence="8" type="ORF">BECKSD772E_GA0070983_100638</name>
    <name evidence="7" type="ORF">BECKSD772F_GA0070984_100538</name>
</gene>
<dbReference type="FunFam" id="3.40.50.980:FF:000001">
    <property type="entry name" value="Non-ribosomal peptide synthetase"/>
    <property type="match status" value="1"/>
</dbReference>
<dbReference type="InterPro" id="IPR045851">
    <property type="entry name" value="AMP-bd_C_sf"/>
</dbReference>
<dbReference type="EMBL" id="CAADHB010000012">
    <property type="protein sequence ID" value="VFK78345.1"/>
    <property type="molecule type" value="Genomic_DNA"/>
</dbReference>
<dbReference type="CDD" id="cd19531">
    <property type="entry name" value="LCL_NRPS-like"/>
    <property type="match status" value="1"/>
</dbReference>
<dbReference type="SUPFAM" id="SSF51735">
    <property type="entry name" value="NAD(P)-binding Rossmann-fold domains"/>
    <property type="match status" value="1"/>
</dbReference>
<dbReference type="InterPro" id="IPR025110">
    <property type="entry name" value="AMP-bd_C"/>
</dbReference>
<dbReference type="PROSITE" id="PS50075">
    <property type="entry name" value="CARRIER"/>
    <property type="match status" value="1"/>
</dbReference>
<evidence type="ECO:0000256" key="2">
    <source>
        <dbReference type="ARBA" id="ARBA00006432"/>
    </source>
</evidence>
<protein>
    <submittedName>
        <fullName evidence="7">Amino acid adenylation domain-containing protein/thioester reductase domain-containing protein</fullName>
    </submittedName>
</protein>
<keyword evidence="3" id="KW-0596">Phosphopantetheine</keyword>
<dbReference type="Gene3D" id="3.30.559.10">
    <property type="entry name" value="Chloramphenicol acetyltransferase-like domain"/>
    <property type="match status" value="1"/>
</dbReference>
<accession>A0A450Y5J3</accession>
<dbReference type="InterPro" id="IPR000873">
    <property type="entry name" value="AMP-dep_synth/lig_dom"/>
</dbReference>
<dbReference type="CDD" id="cd12117">
    <property type="entry name" value="A_NRPS_Srf_like"/>
    <property type="match status" value="1"/>
</dbReference>
<dbReference type="FunFam" id="2.30.38.10:FF:000001">
    <property type="entry name" value="Non-ribosomal peptide synthetase PvdI"/>
    <property type="match status" value="1"/>
</dbReference>
<dbReference type="PANTHER" id="PTHR45527:SF14">
    <property type="entry name" value="PLIPASTATIN SYNTHASE SUBUNIT B"/>
    <property type="match status" value="1"/>
</dbReference>
<dbReference type="InterPro" id="IPR009081">
    <property type="entry name" value="PP-bd_ACP"/>
</dbReference>
<evidence type="ECO:0000313" key="7">
    <source>
        <dbReference type="EMBL" id="VFK36788.1"/>
    </source>
</evidence>
<dbReference type="GO" id="GO:0031177">
    <property type="term" value="F:phosphopantetheine binding"/>
    <property type="evidence" value="ECO:0007669"/>
    <property type="project" value="InterPro"/>
</dbReference>
<dbReference type="SUPFAM" id="SSF52777">
    <property type="entry name" value="CoA-dependent acyltransferases"/>
    <property type="match status" value="2"/>
</dbReference>
<dbReference type="InterPro" id="IPR020806">
    <property type="entry name" value="PKS_PP-bd"/>
</dbReference>
<evidence type="ECO:0000313" key="8">
    <source>
        <dbReference type="EMBL" id="VFK40414.1"/>
    </source>
</evidence>
<organism evidence="7">
    <name type="scientific">Candidatus Kentrum sp. SD</name>
    <dbReference type="NCBI Taxonomy" id="2126332"/>
    <lineage>
        <taxon>Bacteria</taxon>
        <taxon>Pseudomonadati</taxon>
        <taxon>Pseudomonadota</taxon>
        <taxon>Gammaproteobacteria</taxon>
        <taxon>Candidatus Kentrum</taxon>
    </lineage>
</organism>
<proteinExistence type="inferred from homology"/>
<dbReference type="InterPro" id="IPR010080">
    <property type="entry name" value="Thioester_reductase-like_dom"/>
</dbReference>
<dbReference type="InterPro" id="IPR020845">
    <property type="entry name" value="AMP-binding_CS"/>
</dbReference>
<evidence type="ECO:0000313" key="9">
    <source>
        <dbReference type="EMBL" id="VFK78345.1"/>
    </source>
</evidence>
<dbReference type="InterPro" id="IPR036736">
    <property type="entry name" value="ACP-like_sf"/>
</dbReference>
<dbReference type="NCBIfam" id="TIGR01733">
    <property type="entry name" value="AA-adenyl-dom"/>
    <property type="match status" value="1"/>
</dbReference>